<dbReference type="InterPro" id="IPR000980">
    <property type="entry name" value="SH2"/>
</dbReference>
<dbReference type="InterPro" id="IPR016130">
    <property type="entry name" value="Tyr_Pase_AS"/>
</dbReference>
<dbReference type="EMBL" id="CWGJ01000001">
    <property type="protein sequence ID" value="CRX37546.1"/>
    <property type="molecule type" value="Genomic_DNA"/>
</dbReference>
<dbReference type="PANTHER" id="PTHR19134">
    <property type="entry name" value="RECEPTOR-TYPE TYROSINE-PROTEIN PHOSPHATASE"/>
    <property type="match status" value="1"/>
</dbReference>
<dbReference type="SMART" id="SM00404">
    <property type="entry name" value="PTPc_motif"/>
    <property type="match status" value="1"/>
</dbReference>
<dbReference type="InterPro" id="IPR003595">
    <property type="entry name" value="Tyr_Pase_cat"/>
</dbReference>
<dbReference type="SMART" id="SM00194">
    <property type="entry name" value="PTPc"/>
    <property type="match status" value="1"/>
</dbReference>
<dbReference type="SUPFAM" id="SSF55811">
    <property type="entry name" value="Nudix"/>
    <property type="match status" value="2"/>
</dbReference>
<organism evidence="5 6">
    <name type="scientific">Estrella lausannensis</name>
    <dbReference type="NCBI Taxonomy" id="483423"/>
    <lineage>
        <taxon>Bacteria</taxon>
        <taxon>Pseudomonadati</taxon>
        <taxon>Chlamydiota</taxon>
        <taxon>Chlamydiia</taxon>
        <taxon>Parachlamydiales</taxon>
        <taxon>Candidatus Criblamydiaceae</taxon>
        <taxon>Estrella</taxon>
    </lineage>
</organism>
<feature type="compositionally biased region" description="Basic and acidic residues" evidence="1">
    <location>
        <begin position="428"/>
        <end position="437"/>
    </location>
</feature>
<dbReference type="PROSITE" id="PS50055">
    <property type="entry name" value="TYR_PHOSPHATASE_PTP"/>
    <property type="match status" value="1"/>
</dbReference>
<evidence type="ECO:0008006" key="7">
    <source>
        <dbReference type="Google" id="ProtNLM"/>
    </source>
</evidence>
<dbReference type="PANTHER" id="PTHR19134:SF449">
    <property type="entry name" value="TYROSINE-PROTEIN PHOSPHATASE 1"/>
    <property type="match status" value="1"/>
</dbReference>
<dbReference type="OrthoDB" id="9806482at2"/>
<protein>
    <recommendedName>
        <fullName evidence="7">Protein-tyrosine-phosphatase</fullName>
    </recommendedName>
</protein>
<feature type="domain" description="Tyrosine-protein phosphatase" evidence="2">
    <location>
        <begin position="1737"/>
        <end position="1973"/>
    </location>
</feature>
<proteinExistence type="predicted"/>
<dbReference type="SMART" id="SM00252">
    <property type="entry name" value="SH2"/>
    <property type="match status" value="1"/>
</dbReference>
<dbReference type="Gene3D" id="3.30.505.10">
    <property type="entry name" value="SH2 domain"/>
    <property type="match status" value="1"/>
</dbReference>
<dbReference type="SUPFAM" id="SSF52799">
    <property type="entry name" value="(Phosphotyrosine protein) phosphatases II"/>
    <property type="match status" value="1"/>
</dbReference>
<sequence length="3130" mass="341281">MTNPIPSSGKSAFDQSQFSIQKSMEKEATGNLASLKVKMQGGKEFELKKAVDIMVSNFEKLTPSQQSDQIYVLKERLSYIKNNAGTDQKGAGALLKAVKAYEKKFSEVDGKAITGNAFQNKICQINTAAQMNVFGIASPQSNGDVLLSITLPNAPSRFFTLKQNDHDKTITVSELGNPGYSKTIPDDGNALHAVIAFKDEIGKEMIKAKEALIKKTSDSVNTLAGSALKDIGESQKTLSKPKLTLGSRFVNFFKAIGRFLASIPKFFARLFSPAKVGGQSAETTQAIDKSKVKLLAGKTKSKTQAAKPDIKVEKTPSQVIKNSFAQEKFKEKFLEMNNWAGSSAIGFVGVNEQEGSDELRMNIMMLTGPDASRDFTLKFDPEKQTLTITDPKDPGFKREMPCDGTVPAGFADFRQEIAESLNAQKKLPQVDKGKEPVVDNFPLPSATPPSDVPKITSEMIANLPALPTPSVLETNSLFPTMLQDIKVINAAIGGSTGAKHVQSGGVDLIQKEGANGPHIVAEYNANKAYKALGVKVPEVKLYNKTTTAAVEGKEASPAQPVMLAEFVKGAKPLGEYLKSAKLDEREEVLAKIRESFVADVLLANWDVVGLGMDNILVTADGTPVRIDNGSSFEFRAQGGIKPGGGFSDKAGEILSMRDPSVNAQSAKIFGGITDKEIIWQIDDVQSRFESLLQATPQKYHATLKNRMADLQNFKHGLIQKQQVEHTKLQQAMMEQDQAVVFNKNFSAEGLSLHGVPFKATTKLPDFALIPDKDVGEPPFVPHPTKETSAGVIVMEPDGKVWIYEPKNHFGGYEHTFPKGRMEKGLTMQQTAIKEALEESGLHVEIEGFLMDTEKSTTKTRYYIARRVGGDPSQAHWEADKVKLVPGDTIMSYLNNGYDHPIGHKIAEYQKNHPMNLIPVPKANPPQVDNFPLPKPEDVSKATPVQSQAIVHPAQPLPKPPILEAPSLFPTMFKDIEVINAAIGGSTGAKLVKSGDTQFIQKTGNNAPHIVAEYNANKAYKALGVKVPEVKLYNMTTTQAVADKEGSPGKPVMLAEFIAGAKPLGKYLKEGNVDQREEVLAKMRENFVADVLLANWDVIGSTKDMDNILVTADGTPVRIDNGASFEFRAQGAIKPGGFGNEAKEIETLRDSKLNPSSAAIYSDITDKEIIDQINDIAGKMDALLSATPAKYHDALKNRMAYLQDYKAKLIVKQAADHKKLHQDLATPEKSVVFNKNFFAEGLSLNGVPFKPVKEMPDFSKIADVDVGEPPFVPQPGMKTSAGCIIMEPDGRVWIYEPKNHFGGYEHTFPKGTMEKGLTMQQTALKEAMEEAGLQVKIEGFLMDQVKTTSKTRYYIARRVGGDPAQAHWEASNVKLATQEDLKKYLNTGLDKTIADKIAEHQKTSPMKLPPVVTATPPQVDKMTLPKPSDVATATPVAKENILNPVHPLPKPQLPPEGALFPEMFKDIKLLNASIGGSTGAKLVESGGKKYVQKEGGKEGHITAEYNANKAYKALGIKVPEVKLYNKVNSAAIGGEHAADAKPVMLASFVDNAVSLDKYLNSANPKQREEVLKKIRANFVADALLANWDVIGLAMDNILVTQDGTPVRIDNGSAFEFRAQGGIKPGGFSDKATEIDSMRDAKISANGAAIFGGITNQEIVDQINDVQSKFNALLAATPAKYHDALTKRMAFLQEYKTNLITKDPSLAPLANVNVDAQFKQLASQTPKVKMLDSKLYTMRWGDIPTPEKTNLSVVVGGQKKHLHANTVDMPDGSSYIAIQAPGKHEYDQFVKLVDEKASLIVDLTNDTDKKKDVTSGFIERRYFPKTVGKVRDLTHMSVTCTQAQDLGKISVYTYLIKDKATGKEKSIQRVHFKAWPDHGAVNSKDMAELSSLIDKLSANAPPGSIMVHCRAGVGRTGTFLTSRTLMRMNESGNLKSSEFKEKAHEIILKAREQRGPSFVQTAVQLKSIYDLGSDMYGSSLVQDAKATVDNMTLAPMSTVSDAKLIEQFQKDFETINKWPLNALGGMQVKQSGNDMTLYVIAMVQGKWETKEFTASLDPSTKQINITSKLDPSDKTVMPYTSGIPSEFDAFRANAVEKMQGGGLSADKQKMDQIKKEFSALGLQAGTSETGLALVVPGDSNNEQKLIIMAGSPLKSKGFKISYDLDAKKLVITSDTDPSLKKEIAFTANIAKEYASFKKEVVASINQQTAQGFDIKSQSQFVAGLKDTDAVSQHLAQAQFKQGDWVIRFSESAQKYVVCMKGPTKDGAPLLQRSLSDVSKKGLEDIVAQMKSEMQVAVPVTSKSFGTDQEIIGSCFKGNLSQTEAKTLLESKPDGTYLLRTSVTSPDSKVLCFFNSAKQYTEIIMKPKQPSGWSAQQQAPMFSQFFAPGSFDSIDAVINSSPVLKANLKQPFTKADSEIISELNQGKIINPLMVTSLSAQPKGNYYMREGATYPGSYVFVCSAGGGQIKNIGLRPDPTTPGGWISYTEEPGKKFGSLSEVLNYPAFKEYLTTPQLPVKKATTELTGAQFALSPFKKRDGFIAKAQAVTPYDARSFSYGWGITNSPLPNSVLKGQIDKASPEELLGMASSGVSVSPEQFLAAAEKLKKTIPSSGKERGPQLTTLHDLYCRAADKFEAAGNVAQAFEARANAASFAGPAASSNLHDMSQAVAVGQQAQKTPLFPAHFSGLDTGILKGGSLRASNRTIDGNEVTQLEFKLSRYARQNIQGHLLNIQNNLTAFEDSLPPELKGKVRITEVEDTFLGKKSDGSFGIEKGYTPYGATALQIEFEGVGSVIIGNDKEFGCLYNNVKVLVKAGLPEGKAEQQVHQMLTMLGVGPILNEQRPMDEERLKMALIFRSYYPKQAIKMERTKEFYEMPLDMLQKKIEAEVPEMKQVFKKYHKHPELIEKKEIYPGKTTFSINDISTQMRAKGAYGLMAGVGDGKSTSDAADTVVLMMKNGALASQDRFQAGLFAQGASSEQDLRTGGGDHVFTRLINNKTVSGDLSGQWGGDFTFSGKYQMLYDLDVCNTGAYGYNSDEYGVKNPDKSNYGHYEQRANLPDLAGSINNHGNEIMVKNTVPPTMIRGIVCQKQADKDLLVQKLTAQGVIVDGKINGKPVDSFIHVASKFKKEMWNK</sequence>
<dbReference type="GO" id="GO:0004725">
    <property type="term" value="F:protein tyrosine phosphatase activity"/>
    <property type="evidence" value="ECO:0007669"/>
    <property type="project" value="InterPro"/>
</dbReference>
<accession>A0A0H5DMX9</accession>
<dbReference type="InterPro" id="IPR000086">
    <property type="entry name" value="NUDIX_hydrolase_dom"/>
</dbReference>
<dbReference type="Gene3D" id="3.90.79.10">
    <property type="entry name" value="Nucleoside Triphosphate Pyrophosphohydrolase"/>
    <property type="match status" value="2"/>
</dbReference>
<evidence type="ECO:0000313" key="6">
    <source>
        <dbReference type="Proteomes" id="UP000220251"/>
    </source>
</evidence>
<evidence type="ECO:0000259" key="3">
    <source>
        <dbReference type="PROSITE" id="PS50056"/>
    </source>
</evidence>
<reference evidence="6" key="1">
    <citation type="submission" date="2015-06" db="EMBL/GenBank/DDBJ databases">
        <authorList>
            <person name="Bertelli C."/>
        </authorList>
    </citation>
    <scope>NUCLEOTIDE SEQUENCE [LARGE SCALE GENOMIC DNA]</scope>
    <source>
        <strain evidence="6">CRIB-30</strain>
    </source>
</reference>
<keyword evidence="6" id="KW-1185">Reference proteome</keyword>
<evidence type="ECO:0000256" key="1">
    <source>
        <dbReference type="SAM" id="MobiDB-lite"/>
    </source>
</evidence>
<name>A0A0H5DMX9_9BACT</name>
<dbReference type="PRINTS" id="PR00700">
    <property type="entry name" value="PRTYPHPHTASE"/>
</dbReference>
<dbReference type="Pfam" id="PF00102">
    <property type="entry name" value="Y_phosphatase"/>
    <property type="match status" value="1"/>
</dbReference>
<dbReference type="PROSITE" id="PS00383">
    <property type="entry name" value="TYR_PHOSPHATASE_1"/>
    <property type="match status" value="1"/>
</dbReference>
<dbReference type="Pfam" id="PF00293">
    <property type="entry name" value="NUDIX"/>
    <property type="match status" value="2"/>
</dbReference>
<dbReference type="InterPro" id="IPR029021">
    <property type="entry name" value="Prot-tyrosine_phosphatase-like"/>
</dbReference>
<dbReference type="PROSITE" id="PS51462">
    <property type="entry name" value="NUDIX"/>
    <property type="match status" value="2"/>
</dbReference>
<dbReference type="CDD" id="cd00047">
    <property type="entry name" value="PTPc"/>
    <property type="match status" value="1"/>
</dbReference>
<dbReference type="CDD" id="cd02883">
    <property type="entry name" value="NUDIX_Hydrolase"/>
    <property type="match status" value="2"/>
</dbReference>
<dbReference type="PROSITE" id="PS50056">
    <property type="entry name" value="TYR_PHOSPHATASE_2"/>
    <property type="match status" value="1"/>
</dbReference>
<feature type="domain" description="Nudix hydrolase" evidence="4">
    <location>
        <begin position="784"/>
        <end position="913"/>
    </location>
</feature>
<dbReference type="InterPro" id="IPR000242">
    <property type="entry name" value="PTP_cat"/>
</dbReference>
<dbReference type="InterPro" id="IPR015797">
    <property type="entry name" value="NUDIX_hydrolase-like_dom_sf"/>
</dbReference>
<evidence type="ECO:0000259" key="2">
    <source>
        <dbReference type="PROSITE" id="PS50055"/>
    </source>
</evidence>
<dbReference type="SUPFAM" id="SSF55550">
    <property type="entry name" value="SH2 domain"/>
    <property type="match status" value="1"/>
</dbReference>
<evidence type="ECO:0000259" key="4">
    <source>
        <dbReference type="PROSITE" id="PS51462"/>
    </source>
</evidence>
<feature type="domain" description="Tyrosine specific protein phosphatases" evidence="3">
    <location>
        <begin position="1885"/>
        <end position="1952"/>
    </location>
</feature>
<gene>
    <name evidence="5" type="ORF">ELAC_0185</name>
</gene>
<dbReference type="RefSeq" id="WP_098037396.1">
    <property type="nucleotide sequence ID" value="NZ_CWGJ01000001.1"/>
</dbReference>
<dbReference type="Gene3D" id="3.90.190.10">
    <property type="entry name" value="Protein tyrosine phosphatase superfamily"/>
    <property type="match status" value="1"/>
</dbReference>
<dbReference type="InterPro" id="IPR036860">
    <property type="entry name" value="SH2_dom_sf"/>
</dbReference>
<dbReference type="CDD" id="cd00173">
    <property type="entry name" value="SH2"/>
    <property type="match status" value="1"/>
</dbReference>
<feature type="region of interest" description="Disordered" evidence="1">
    <location>
        <begin position="428"/>
        <end position="451"/>
    </location>
</feature>
<dbReference type="Pfam" id="PF00017">
    <property type="entry name" value="SH2"/>
    <property type="match status" value="1"/>
</dbReference>
<feature type="domain" description="Nudix hydrolase" evidence="4">
    <location>
        <begin position="1275"/>
        <end position="1398"/>
    </location>
</feature>
<evidence type="ECO:0000313" key="5">
    <source>
        <dbReference type="EMBL" id="CRX37546.1"/>
    </source>
</evidence>
<dbReference type="InterPro" id="IPR000387">
    <property type="entry name" value="Tyr_Pase_dom"/>
</dbReference>
<dbReference type="Proteomes" id="UP000220251">
    <property type="component" value="Unassembled WGS sequence"/>
</dbReference>
<dbReference type="InterPro" id="IPR050348">
    <property type="entry name" value="Protein-Tyr_Phosphatase"/>
</dbReference>